<dbReference type="NCBIfam" id="TIGR00756">
    <property type="entry name" value="PPR"/>
    <property type="match status" value="1"/>
</dbReference>
<accession>X6NBB0</accession>
<evidence type="ECO:0000256" key="1">
    <source>
        <dbReference type="ARBA" id="ARBA00022737"/>
    </source>
</evidence>
<dbReference type="EMBL" id="ASPP01010602">
    <property type="protein sequence ID" value="ETO22607.1"/>
    <property type="molecule type" value="Genomic_DNA"/>
</dbReference>
<evidence type="ECO:0000313" key="3">
    <source>
        <dbReference type="EMBL" id="ETO22607.1"/>
    </source>
</evidence>
<proteinExistence type="predicted"/>
<gene>
    <name evidence="3" type="ORF">RFI_14587</name>
</gene>
<evidence type="ECO:0000256" key="2">
    <source>
        <dbReference type="PROSITE-ProRule" id="PRU00708"/>
    </source>
</evidence>
<reference evidence="3 4" key="1">
    <citation type="journal article" date="2013" name="Curr. Biol.">
        <title>The Genome of the Foraminiferan Reticulomyxa filosa.</title>
        <authorList>
            <person name="Glockner G."/>
            <person name="Hulsmann N."/>
            <person name="Schleicher M."/>
            <person name="Noegel A.A."/>
            <person name="Eichinger L."/>
            <person name="Gallinger C."/>
            <person name="Pawlowski J."/>
            <person name="Sierra R."/>
            <person name="Euteneuer U."/>
            <person name="Pillet L."/>
            <person name="Moustafa A."/>
            <person name="Platzer M."/>
            <person name="Groth M."/>
            <person name="Szafranski K."/>
            <person name="Schliwa M."/>
        </authorList>
    </citation>
    <scope>NUCLEOTIDE SEQUENCE [LARGE SCALE GENOMIC DNA]</scope>
</reference>
<dbReference type="PROSITE" id="PS51375">
    <property type="entry name" value="PPR"/>
    <property type="match status" value="1"/>
</dbReference>
<protein>
    <recommendedName>
        <fullName evidence="5">Pentatricopeptide repeat-containing protein</fullName>
    </recommendedName>
</protein>
<evidence type="ECO:0000313" key="4">
    <source>
        <dbReference type="Proteomes" id="UP000023152"/>
    </source>
</evidence>
<dbReference type="InterPro" id="IPR002885">
    <property type="entry name" value="PPR_rpt"/>
</dbReference>
<name>X6NBB0_RETFI</name>
<dbReference type="AlphaFoldDB" id="X6NBB0"/>
<dbReference type="OrthoDB" id="185373at2759"/>
<dbReference type="Proteomes" id="UP000023152">
    <property type="component" value="Unassembled WGS sequence"/>
</dbReference>
<comment type="caution">
    <text evidence="3">The sequence shown here is derived from an EMBL/GenBank/DDBJ whole genome shotgun (WGS) entry which is preliminary data.</text>
</comment>
<dbReference type="Gene3D" id="1.25.40.10">
    <property type="entry name" value="Tetratricopeptide repeat domain"/>
    <property type="match status" value="1"/>
</dbReference>
<keyword evidence="1" id="KW-0677">Repeat</keyword>
<feature type="repeat" description="PPR" evidence="2">
    <location>
        <begin position="87"/>
        <end position="117"/>
    </location>
</feature>
<dbReference type="PANTHER" id="PTHR47447:SF17">
    <property type="entry name" value="OS12G0638900 PROTEIN"/>
    <property type="match status" value="1"/>
</dbReference>
<sequence>METGYEIVNLLETLHINKKNIKSAIRRCYQIRYETVVPQIFEIAKQKNVRLDLNILKLVLSKSNIATRRQVFDDWFIRKKDRTLIPDVLLMNKMIAGYAKAGDYKQALYFFRLLIEKFHLDPNAMTCNSMLLACLKTCDMESAEVIWDSLQQDPNIKIDHHLLNSILRVYSYNCKIKQMMDLLNYFQQPDHFIKISNTTCEIIAKTLAENNIQELINFYKQLPTLNEANALKVGNLKMLEWLCFGHLNALKRLNERETEQITYRQQQFLDIFNNEFPEDVKKNFAYNRRCAMVLVECYVLSNKNWINVVTDFERVLAQNQTNFFEYRNIKIIDKRKQYLNFGVMPNTIRMFLLRYLMTFRRDEVKQKFEDGKIMITCLPFHEFSKINEKKIHQKLDNTLFKNELNQWKIPIRVEQDPSIPALFYLNQEDVSLFFQTVPPGNDCLKAM</sequence>
<keyword evidence="4" id="KW-1185">Reference proteome</keyword>
<evidence type="ECO:0008006" key="5">
    <source>
        <dbReference type="Google" id="ProtNLM"/>
    </source>
</evidence>
<dbReference type="Pfam" id="PF01535">
    <property type="entry name" value="PPR"/>
    <property type="match status" value="1"/>
</dbReference>
<organism evidence="3 4">
    <name type="scientific">Reticulomyxa filosa</name>
    <dbReference type="NCBI Taxonomy" id="46433"/>
    <lineage>
        <taxon>Eukaryota</taxon>
        <taxon>Sar</taxon>
        <taxon>Rhizaria</taxon>
        <taxon>Retaria</taxon>
        <taxon>Foraminifera</taxon>
        <taxon>Monothalamids</taxon>
        <taxon>Reticulomyxidae</taxon>
        <taxon>Reticulomyxa</taxon>
    </lineage>
</organism>
<dbReference type="PANTHER" id="PTHR47447">
    <property type="entry name" value="OS03G0856100 PROTEIN"/>
    <property type="match status" value="1"/>
</dbReference>
<dbReference type="InterPro" id="IPR011990">
    <property type="entry name" value="TPR-like_helical_dom_sf"/>
</dbReference>